<dbReference type="RefSeq" id="WP_110298653.1">
    <property type="nucleotide sequence ID" value="NZ_QJJM01000006.1"/>
</dbReference>
<dbReference type="AlphaFoldDB" id="A0A2V3V2H3"/>
<dbReference type="InterPro" id="IPR016913">
    <property type="entry name" value="UCP029215"/>
</dbReference>
<comment type="caution">
    <text evidence="2">The sequence shown here is derived from an EMBL/GenBank/DDBJ whole genome shotgun (WGS) entry which is preliminary data.</text>
</comment>
<dbReference type="Pfam" id="PF09979">
    <property type="entry name" value="DUF2213"/>
    <property type="match status" value="1"/>
</dbReference>
<feature type="coiled-coil region" evidence="1">
    <location>
        <begin position="215"/>
        <end position="263"/>
    </location>
</feature>
<sequence>MIAFDHLTLDARKTTKEGFLAVRARAARTGLYDYAGSEVDPDNAHGLRDKAVVKVYRSGDQVFDRASIASFIGKPITNDHPATAVTADNWREHARGTVMGAVRDGEYVSFDLMLTDAAAIAAVKSGKRELSNGYQTTLDFTPGTTPEGHAYDVKQTAIVGNHIALVDRGRAGPECRIADAIAVCDANPAAVAALQEGNAVKKITLDGLQVDLSDADAVSAAIAKLQDKASTAEAALADANAKLSTAAGERAALEKQLADANTKLEPASLDKLVADRAALIVKAKAVKADIVTDGKTDADIRKEVVTAKLGDAAAGMDDAAISGAFAVLSADVKKATPEIHNLPSVTATDAQSAEAKAFADSVANLNAWRKAKA</sequence>
<dbReference type="Proteomes" id="UP000248014">
    <property type="component" value="Unassembled WGS sequence"/>
</dbReference>
<dbReference type="PIRSF" id="PIRSF029215">
    <property type="entry name" value="UCP029215"/>
    <property type="match status" value="1"/>
</dbReference>
<evidence type="ECO:0008006" key="4">
    <source>
        <dbReference type="Google" id="ProtNLM"/>
    </source>
</evidence>
<evidence type="ECO:0000313" key="2">
    <source>
        <dbReference type="EMBL" id="PXW75972.1"/>
    </source>
</evidence>
<accession>A0A2V3V2H3</accession>
<evidence type="ECO:0000313" key="3">
    <source>
        <dbReference type="Proteomes" id="UP000248014"/>
    </source>
</evidence>
<dbReference type="OrthoDB" id="7549700at2"/>
<keyword evidence="3" id="KW-1185">Reference proteome</keyword>
<organism evidence="2 3">
    <name type="scientific">Blastomonas natatoria</name>
    <dbReference type="NCBI Taxonomy" id="34015"/>
    <lineage>
        <taxon>Bacteria</taxon>
        <taxon>Pseudomonadati</taxon>
        <taxon>Pseudomonadota</taxon>
        <taxon>Alphaproteobacteria</taxon>
        <taxon>Sphingomonadales</taxon>
        <taxon>Sphingomonadaceae</taxon>
        <taxon>Blastomonas</taxon>
    </lineage>
</organism>
<proteinExistence type="predicted"/>
<dbReference type="EMBL" id="QJJM01000006">
    <property type="protein sequence ID" value="PXW75972.1"/>
    <property type="molecule type" value="Genomic_DNA"/>
</dbReference>
<name>A0A2V3V2H3_9SPHN</name>
<keyword evidence="1" id="KW-0175">Coiled coil</keyword>
<gene>
    <name evidence="2" type="ORF">C7451_106136</name>
</gene>
<reference evidence="2 3" key="1">
    <citation type="submission" date="2018-05" db="EMBL/GenBank/DDBJ databases">
        <title>Genomic Encyclopedia of Type Strains, Phase IV (KMG-IV): sequencing the most valuable type-strain genomes for metagenomic binning, comparative biology and taxonomic classification.</title>
        <authorList>
            <person name="Goeker M."/>
        </authorList>
    </citation>
    <scope>NUCLEOTIDE SEQUENCE [LARGE SCALE GENOMIC DNA]</scope>
    <source>
        <strain evidence="2 3">DSM 3183</strain>
    </source>
</reference>
<protein>
    <recommendedName>
        <fullName evidence="4">DUF2213 domain-containing protein</fullName>
    </recommendedName>
</protein>
<evidence type="ECO:0000256" key="1">
    <source>
        <dbReference type="SAM" id="Coils"/>
    </source>
</evidence>